<organism evidence="7 8">
    <name type="scientific">Durusdinium trenchii</name>
    <dbReference type="NCBI Taxonomy" id="1381693"/>
    <lineage>
        <taxon>Eukaryota</taxon>
        <taxon>Sar</taxon>
        <taxon>Alveolata</taxon>
        <taxon>Dinophyceae</taxon>
        <taxon>Suessiales</taxon>
        <taxon>Symbiodiniaceae</taxon>
        <taxon>Durusdinium</taxon>
    </lineage>
</organism>
<dbReference type="Pfam" id="PF09229">
    <property type="entry name" value="Aha1_N"/>
    <property type="match status" value="1"/>
</dbReference>
<evidence type="ECO:0000256" key="5">
    <source>
        <dbReference type="SAM" id="MobiDB-lite"/>
    </source>
</evidence>
<dbReference type="InterPro" id="IPR015310">
    <property type="entry name" value="AHSA1-like_N"/>
</dbReference>
<keyword evidence="8" id="KW-1185">Reference proteome</keyword>
<dbReference type="InterPro" id="IPR047150">
    <property type="entry name" value="SGT"/>
</dbReference>
<feature type="compositionally biased region" description="Basic and acidic residues" evidence="5">
    <location>
        <begin position="350"/>
        <end position="366"/>
    </location>
</feature>
<feature type="repeat" description="TPR" evidence="4">
    <location>
        <begin position="237"/>
        <end position="270"/>
    </location>
</feature>
<dbReference type="Pfam" id="PF13431">
    <property type="entry name" value="TPR_17"/>
    <property type="match status" value="1"/>
</dbReference>
<comment type="similarity">
    <text evidence="1">Belongs to the AHA1 family.</text>
</comment>
<keyword evidence="2" id="KW-0677">Repeat</keyword>
<gene>
    <name evidence="7" type="ORF">SCF082_LOCUS43314</name>
</gene>
<evidence type="ECO:0000313" key="8">
    <source>
        <dbReference type="Proteomes" id="UP001642464"/>
    </source>
</evidence>
<feature type="region of interest" description="Disordered" evidence="5">
    <location>
        <begin position="495"/>
        <end position="520"/>
    </location>
</feature>
<sequence>MDGEQPESFAELRRLNQDLRGVEGRQVLLDRRLVELDAQVQALQEQHMAQSFAAECGQRAVALGAHRALQTAKEVQEEGEWKKCMEVLGIDSESESQRMQQELVSVSRRIEEMGERMEVHLAHNVRSGETTRLQARLSALEQSHRKLAVGAQRALRMALSVHEKQEWLGPSGNPYANNRHADVLNEEPVDEAAKLRLCEEVKNRAKGSFVQKDMPSAELLYGKAISLLASLPGKSEAALYSNRSMVRLNLNKVEGALEDANKCIELDPKFVKAYHRKAQALIRLSEWEQAIQAAEEGSKLEPDNKSFQELIDKAQKDKEKDVADKARLKADAQDVRVELHNASTARAPPKPKDKDKENEFSEMRGYKKTADGKTTSYFHTDISDEAKKLIEAQGFGKPQKLDAPVEKDDVKGGGSQWNQAGTYEEKGMTKWLEDRLKSGLVGVKFELPRGGSISTTGVADLKGDCSISVSRGKRRHLMDVSFNVEYEATVGDSNGRGKLSFSEVTTEDDPEVKNEPSSDVPPAIREVLDAFVKPAGQGLQPLLLAEVKKMIEDYKGAGAVGLNSDQRLEQILTIVDALADKVSDTGASVQALTEGQGARSESSAFHEELRDKVEELEGNLYGLAAQVQSQVDHKGRVATLRLMDQQQELALEGLDARLERGLAEVVQKLHIMQDAFDEQQLALRHLAQQLPEVSKRLEQLWAQCQLYFPRLQEQEVHFGFLRASFEAHKQQMLDLTEGLEPKSLLRSWRDKRHKEGDKYGVAAIENPE</sequence>
<dbReference type="Proteomes" id="UP001642464">
    <property type="component" value="Unassembled WGS sequence"/>
</dbReference>
<feature type="repeat" description="TPR" evidence="4">
    <location>
        <begin position="271"/>
        <end position="304"/>
    </location>
</feature>
<evidence type="ECO:0000256" key="2">
    <source>
        <dbReference type="ARBA" id="ARBA00022737"/>
    </source>
</evidence>
<dbReference type="InterPro" id="IPR019734">
    <property type="entry name" value="TPR_rpt"/>
</dbReference>
<dbReference type="PANTHER" id="PTHR45831">
    <property type="entry name" value="LD24721P"/>
    <property type="match status" value="1"/>
</dbReference>
<evidence type="ECO:0000256" key="1">
    <source>
        <dbReference type="ARBA" id="ARBA00006817"/>
    </source>
</evidence>
<reference evidence="7 8" key="1">
    <citation type="submission" date="2024-02" db="EMBL/GenBank/DDBJ databases">
        <authorList>
            <person name="Chen Y."/>
            <person name="Shah S."/>
            <person name="Dougan E. K."/>
            <person name="Thang M."/>
            <person name="Chan C."/>
        </authorList>
    </citation>
    <scope>NUCLEOTIDE SEQUENCE [LARGE SCALE GENOMIC DNA]</scope>
</reference>
<keyword evidence="3 4" id="KW-0802">TPR repeat</keyword>
<dbReference type="InterPro" id="IPR036338">
    <property type="entry name" value="Aha1"/>
</dbReference>
<dbReference type="Gene3D" id="3.15.10.20">
    <property type="entry name" value="Activator of Hsp90 ATPase Aha1, N-terminal domain"/>
    <property type="match status" value="1"/>
</dbReference>
<dbReference type="PROSITE" id="PS50005">
    <property type="entry name" value="TPR"/>
    <property type="match status" value="2"/>
</dbReference>
<evidence type="ECO:0000256" key="3">
    <source>
        <dbReference type="ARBA" id="ARBA00022803"/>
    </source>
</evidence>
<dbReference type="SMART" id="SM01000">
    <property type="entry name" value="Aha1_N"/>
    <property type="match status" value="1"/>
</dbReference>
<feature type="domain" description="Activator of Hsp90 ATPase AHSA1-like N-terminal" evidence="6">
    <location>
        <begin position="425"/>
        <end position="557"/>
    </location>
</feature>
<dbReference type="PANTHER" id="PTHR45831:SF2">
    <property type="entry name" value="LD24721P"/>
    <property type="match status" value="1"/>
</dbReference>
<accession>A0ABP0QV99</accession>
<feature type="region of interest" description="Disordered" evidence="5">
    <location>
        <begin position="399"/>
        <end position="420"/>
    </location>
</feature>
<feature type="region of interest" description="Disordered" evidence="5">
    <location>
        <begin position="315"/>
        <end position="366"/>
    </location>
</feature>
<dbReference type="InterPro" id="IPR011990">
    <property type="entry name" value="TPR-like_helical_dom_sf"/>
</dbReference>
<comment type="caution">
    <text evidence="7">The sequence shown here is derived from an EMBL/GenBank/DDBJ whole genome shotgun (WGS) entry which is preliminary data.</text>
</comment>
<protein>
    <submittedName>
        <fullName evidence="7">Protein STIP1 homolog</fullName>
    </submittedName>
</protein>
<proteinExistence type="inferred from homology"/>
<evidence type="ECO:0000313" key="7">
    <source>
        <dbReference type="EMBL" id="CAK9092008.1"/>
    </source>
</evidence>
<name>A0ABP0QV99_9DINO</name>
<feature type="compositionally biased region" description="Basic and acidic residues" evidence="5">
    <location>
        <begin position="399"/>
        <end position="411"/>
    </location>
</feature>
<dbReference type="Gene3D" id="1.25.40.10">
    <property type="entry name" value="Tetratricopeptide repeat domain"/>
    <property type="match status" value="1"/>
</dbReference>
<feature type="compositionally biased region" description="Basic and acidic residues" evidence="5">
    <location>
        <begin position="315"/>
        <end position="339"/>
    </location>
</feature>
<dbReference type="EMBL" id="CAXAMM010040241">
    <property type="protein sequence ID" value="CAK9092008.1"/>
    <property type="molecule type" value="Genomic_DNA"/>
</dbReference>
<evidence type="ECO:0000259" key="6">
    <source>
        <dbReference type="SMART" id="SM01000"/>
    </source>
</evidence>
<evidence type="ECO:0000256" key="4">
    <source>
        <dbReference type="PROSITE-ProRule" id="PRU00339"/>
    </source>
</evidence>
<dbReference type="SUPFAM" id="SSF103111">
    <property type="entry name" value="Activator of Hsp90 ATPase, Aha1"/>
    <property type="match status" value="1"/>
</dbReference>
<dbReference type="SMART" id="SM00028">
    <property type="entry name" value="TPR"/>
    <property type="match status" value="3"/>
</dbReference>
<dbReference type="SUPFAM" id="SSF48452">
    <property type="entry name" value="TPR-like"/>
    <property type="match status" value="1"/>
</dbReference>